<dbReference type="Gene3D" id="3.40.50.300">
    <property type="entry name" value="P-loop containing nucleotide triphosphate hydrolases"/>
    <property type="match status" value="1"/>
</dbReference>
<evidence type="ECO:0000313" key="2">
    <source>
        <dbReference type="Proteomes" id="UP000199119"/>
    </source>
</evidence>
<proteinExistence type="predicted"/>
<reference evidence="2" key="1">
    <citation type="submission" date="2016-10" db="EMBL/GenBank/DDBJ databases">
        <authorList>
            <person name="Varghese N."/>
            <person name="Submissions S."/>
        </authorList>
    </citation>
    <scope>NUCLEOTIDE SEQUENCE [LARGE SCALE GENOMIC DNA]</scope>
    <source>
        <strain evidence="2">DSM 27981</strain>
    </source>
</reference>
<protein>
    <submittedName>
        <fullName evidence="1">Uncharacterized protein</fullName>
    </submittedName>
</protein>
<dbReference type="STRING" id="1177982.SAMN04489711_1463"/>
<keyword evidence="2" id="KW-1185">Reference proteome</keyword>
<accession>A0A1I2I0W4</accession>
<dbReference type="AlphaFoldDB" id="A0A1I2I0W4"/>
<name>A0A1I2I0W4_9BURK</name>
<gene>
    <name evidence="1" type="ORF">SAMN04489711_1463</name>
</gene>
<dbReference type="SUPFAM" id="SSF52540">
    <property type="entry name" value="P-loop containing nucleoside triphosphate hydrolases"/>
    <property type="match status" value="1"/>
</dbReference>
<organism evidence="1 2">
    <name type="scientific">Paracidovorax wautersii</name>
    <dbReference type="NCBI Taxonomy" id="1177982"/>
    <lineage>
        <taxon>Bacteria</taxon>
        <taxon>Pseudomonadati</taxon>
        <taxon>Pseudomonadota</taxon>
        <taxon>Betaproteobacteria</taxon>
        <taxon>Burkholderiales</taxon>
        <taxon>Comamonadaceae</taxon>
        <taxon>Paracidovorax</taxon>
    </lineage>
</organism>
<dbReference type="InterPro" id="IPR027417">
    <property type="entry name" value="P-loop_NTPase"/>
</dbReference>
<dbReference type="Proteomes" id="UP000199119">
    <property type="component" value="Unassembled WGS sequence"/>
</dbReference>
<evidence type="ECO:0000313" key="1">
    <source>
        <dbReference type="EMBL" id="SFF34707.1"/>
    </source>
</evidence>
<dbReference type="EMBL" id="FONX01000046">
    <property type="protein sequence ID" value="SFF34707.1"/>
    <property type="molecule type" value="Genomic_DNA"/>
</dbReference>
<sequence>MWIGSSKGYRMDLIADAYYLFAGQRHQINDPIMRRYESWHQYVDEAEASKDPEARILIKVVASFGHDIPALVGDIRSNEVHAAEDADIILSTGHKGKGLTLDYVRVADDFECLYDAEEELKQFGKLSVASAQEIHLLYVAFTRARFHAELNRETKEWFEGKGIVLPGGGTAS</sequence>